<dbReference type="InterPro" id="IPR029060">
    <property type="entry name" value="PIN-like_dom_sf"/>
</dbReference>
<dbReference type="GO" id="GO:0005829">
    <property type="term" value="C:cytosol"/>
    <property type="evidence" value="ECO:0007669"/>
    <property type="project" value="TreeGrafter"/>
</dbReference>
<proteinExistence type="inferred from homology"/>
<feature type="domain" description="PIN" evidence="5">
    <location>
        <begin position="14"/>
        <end position="145"/>
    </location>
</feature>
<reference evidence="6 7" key="1">
    <citation type="submission" date="2015-11" db="EMBL/GenBank/DDBJ databases">
        <title>Sequence of Pedobacter ginsenosidimutans.</title>
        <authorList>
            <person name="Carson E."/>
            <person name="Keyser V."/>
            <person name="Newman J."/>
            <person name="Miller J."/>
        </authorList>
    </citation>
    <scope>NUCLEOTIDE SEQUENCE [LARGE SCALE GENOMIC DNA]</scope>
    <source>
        <strain evidence="6 7">KACC 14530</strain>
    </source>
</reference>
<dbReference type="Gene3D" id="3.40.50.300">
    <property type="entry name" value="P-loop containing nucleotide triphosphate hydrolases"/>
    <property type="match status" value="1"/>
</dbReference>
<dbReference type="GO" id="GO:0005524">
    <property type="term" value="F:ATP binding"/>
    <property type="evidence" value="ECO:0007669"/>
    <property type="project" value="UniProtKB-KW"/>
</dbReference>
<dbReference type="FunFam" id="3.40.50.300:FF:000013">
    <property type="entry name" value="PhoH family ATPase"/>
    <property type="match status" value="1"/>
</dbReference>
<evidence type="ECO:0000256" key="4">
    <source>
        <dbReference type="ARBA" id="ARBA00046345"/>
    </source>
</evidence>
<protein>
    <submittedName>
        <fullName evidence="6">Phosphate starvation-inducible protein PhoH</fullName>
    </submittedName>
</protein>
<evidence type="ECO:0000256" key="3">
    <source>
        <dbReference type="ARBA" id="ARBA00022840"/>
    </source>
</evidence>
<dbReference type="SUPFAM" id="SSF52540">
    <property type="entry name" value="P-loop containing nucleoside triphosphate hydrolases"/>
    <property type="match status" value="1"/>
</dbReference>
<dbReference type="Pfam" id="PF02562">
    <property type="entry name" value="PhoH"/>
    <property type="match status" value="1"/>
</dbReference>
<dbReference type="InterPro" id="IPR003714">
    <property type="entry name" value="PhoH"/>
</dbReference>
<comment type="similarity">
    <text evidence="4">In the N-terminal section; belongs to the PINc/VapC protein family.</text>
</comment>
<dbReference type="CDD" id="cd09883">
    <property type="entry name" value="PIN_VapC_PhoHL-ATPase"/>
    <property type="match status" value="1"/>
</dbReference>
<evidence type="ECO:0000313" key="6">
    <source>
        <dbReference type="EMBL" id="KRT13635.1"/>
    </source>
</evidence>
<dbReference type="EMBL" id="LMZQ01000037">
    <property type="protein sequence ID" value="KRT13635.1"/>
    <property type="molecule type" value="Genomic_DNA"/>
</dbReference>
<keyword evidence="2" id="KW-0547">Nucleotide-binding</keyword>
<dbReference type="AlphaFoldDB" id="A0A0T5VIF5"/>
<dbReference type="InterPro" id="IPR002716">
    <property type="entry name" value="PIN_dom"/>
</dbReference>
<dbReference type="PANTHER" id="PTHR30473:SF2">
    <property type="entry name" value="PIN DOMAIN-CONTAINING PROTEIN"/>
    <property type="match status" value="1"/>
</dbReference>
<dbReference type="InterPro" id="IPR051451">
    <property type="entry name" value="PhoH2-like"/>
</dbReference>
<keyword evidence="3" id="KW-0067">ATP-binding</keyword>
<evidence type="ECO:0000313" key="7">
    <source>
        <dbReference type="Proteomes" id="UP000051950"/>
    </source>
</evidence>
<accession>A0A0T5VIF5</accession>
<dbReference type="Gene3D" id="3.40.50.1010">
    <property type="entry name" value="5'-nuclease"/>
    <property type="match status" value="1"/>
</dbReference>
<sequence>MAKKGKSISNPSKKIFVLDTSVILYDHDAINNFHEHDVAIPIQVLEELDNFKSGNDTRNFEARSFIRLIDETSKQKLISDWISLKSPDSGKFKVVLNEKPLTLNAEEVYGKGKTDHKILNAALSLKEEYPNKKVVLVSKDICLRLKAKALDLNAEDYETGKIKNVDELYAGKTEIGNFPLEIIEEVKKQPFIDASEIELPPKNANHFYILKNKRKTANVFYNNSLKTISAVSTDPIFKIKPKNIEQAFAIHALLDPEIKLVSIQGNAGTGKTLLALASALEQRKNFRQIYVTRPIVSLSNKDIGFLPGDAKSKTDPFMAPIWDNLRFIKEQFIGDDKMSEKIDELIVTEKIAIAPLAFIRGRTLTKIFFIIDEAQNLTPHEVKTIISRAGEHTKIVFTGDIYQIDTPYLDSESNGLSYLIENAKNHPLYAHITLHKGERSELANLANALL</sequence>
<dbReference type="SUPFAM" id="SSF88723">
    <property type="entry name" value="PIN domain-like"/>
    <property type="match status" value="1"/>
</dbReference>
<dbReference type="InterPro" id="IPR027417">
    <property type="entry name" value="P-loop_NTPase"/>
</dbReference>
<organism evidence="6 7">
    <name type="scientific">Pedobacter ginsenosidimutans</name>
    <dbReference type="NCBI Taxonomy" id="687842"/>
    <lineage>
        <taxon>Bacteria</taxon>
        <taxon>Pseudomonadati</taxon>
        <taxon>Bacteroidota</taxon>
        <taxon>Sphingobacteriia</taxon>
        <taxon>Sphingobacteriales</taxon>
        <taxon>Sphingobacteriaceae</taxon>
        <taxon>Pedobacter</taxon>
    </lineage>
</organism>
<name>A0A0T5VIF5_9SPHI</name>
<gene>
    <name evidence="6" type="ORF">ASU31_23385</name>
</gene>
<comment type="caution">
    <text evidence="6">The sequence shown here is derived from an EMBL/GenBank/DDBJ whole genome shotgun (WGS) entry which is preliminary data.</text>
</comment>
<dbReference type="Proteomes" id="UP000051950">
    <property type="component" value="Unassembled WGS sequence"/>
</dbReference>
<dbReference type="SMART" id="SM00670">
    <property type="entry name" value="PINc"/>
    <property type="match status" value="1"/>
</dbReference>
<evidence type="ECO:0000256" key="1">
    <source>
        <dbReference type="ARBA" id="ARBA00010393"/>
    </source>
</evidence>
<dbReference type="Pfam" id="PF13638">
    <property type="entry name" value="PIN_4"/>
    <property type="match status" value="1"/>
</dbReference>
<dbReference type="PANTHER" id="PTHR30473">
    <property type="entry name" value="PROTEIN PHOH"/>
    <property type="match status" value="1"/>
</dbReference>
<dbReference type="OrthoDB" id="9773137at2"/>
<evidence type="ECO:0000256" key="2">
    <source>
        <dbReference type="ARBA" id="ARBA00022741"/>
    </source>
</evidence>
<keyword evidence="7" id="KW-1185">Reference proteome</keyword>
<dbReference type="RefSeq" id="WP_057934664.1">
    <property type="nucleotide sequence ID" value="NZ_LMZQ01000037.1"/>
</dbReference>
<comment type="similarity">
    <text evidence="1">Belongs to the PhoH family.</text>
</comment>
<evidence type="ECO:0000259" key="5">
    <source>
        <dbReference type="SMART" id="SM00670"/>
    </source>
</evidence>